<reference evidence="4" key="1">
    <citation type="submission" date="2014-11" db="EMBL/GenBank/DDBJ databases">
        <authorList>
            <person name="Zhu J."/>
            <person name="Qi W."/>
            <person name="Song R."/>
        </authorList>
    </citation>
    <scope>NUCLEOTIDE SEQUENCE</scope>
</reference>
<keyword evidence="1" id="KW-0482">Metalloprotease</keyword>
<keyword evidence="1 4" id="KW-0121">Carboxypeptidase</keyword>
<dbReference type="InterPro" id="IPR001333">
    <property type="entry name" value="Peptidase_M32_Taq"/>
</dbReference>
<keyword evidence="1 2" id="KW-0479">Metal-binding</keyword>
<evidence type="ECO:0000256" key="2">
    <source>
        <dbReference type="PIRSR" id="PIRSR006615-1"/>
    </source>
</evidence>
<dbReference type="EMBL" id="KP211812">
    <property type="protein sequence ID" value="ANV79037.1"/>
    <property type="molecule type" value="Genomic_DNA"/>
</dbReference>
<evidence type="ECO:0000313" key="4">
    <source>
        <dbReference type="EMBL" id="ANV79037.1"/>
    </source>
</evidence>
<dbReference type="GO" id="GO:0046872">
    <property type="term" value="F:metal ion binding"/>
    <property type="evidence" value="ECO:0007669"/>
    <property type="project" value="UniProtKB-KW"/>
</dbReference>
<dbReference type="GO" id="GO:0006508">
    <property type="term" value="P:proteolysis"/>
    <property type="evidence" value="ECO:0007669"/>
    <property type="project" value="UniProtKB-UniRule"/>
</dbReference>
<feature type="binding site" evidence="2">
    <location>
        <position position="292"/>
    </location>
    <ligand>
        <name>Zn(2+)</name>
        <dbReference type="ChEBI" id="CHEBI:29105"/>
        <note>catalytic</note>
    </ligand>
</feature>
<protein>
    <recommendedName>
        <fullName evidence="1">Metal-dependent carboxypeptidase</fullName>
        <ecNumber evidence="1">3.4.17.19</ecNumber>
    </recommendedName>
</protein>
<keyword evidence="1" id="KW-0645">Protease</keyword>
<reference evidence="4" key="2">
    <citation type="journal article" date="2015" name="ISME J.">
        <title>A new class of marine Euryarchaeota group II from the Mediterranean deep chlorophyll maximum.</title>
        <authorList>
            <person name="Martin-Cuadrado A.B."/>
            <person name="Garcia-Heredia I."/>
            <person name="Molto A.G."/>
            <person name="Lopez-Ubeda R."/>
            <person name="Kimes N."/>
            <person name="Lopez-Garcia P."/>
            <person name="Moreira D."/>
            <person name="Rodriguez-Valera F."/>
        </authorList>
    </citation>
    <scope>NUCLEOTIDE SEQUENCE</scope>
</reference>
<keyword evidence="2" id="KW-0862">Zinc</keyword>
<dbReference type="CDD" id="cd06460">
    <property type="entry name" value="M32_Taq"/>
    <property type="match status" value="1"/>
</dbReference>
<evidence type="ECO:0000256" key="3">
    <source>
        <dbReference type="PIRSR" id="PIRSR006615-2"/>
    </source>
</evidence>
<name>A0A1B1T9T0_9ARCH</name>
<organism evidence="4">
    <name type="scientific">uncultured Poseidoniia archaeon</name>
    <dbReference type="NCBI Taxonomy" id="1697135"/>
    <lineage>
        <taxon>Archaea</taxon>
        <taxon>Methanobacteriati</taxon>
        <taxon>Thermoplasmatota</taxon>
        <taxon>Candidatus Poseidoniia</taxon>
        <taxon>environmental samples</taxon>
    </lineage>
</organism>
<dbReference type="PROSITE" id="PS52034">
    <property type="entry name" value="PEPTIDASE_M32"/>
    <property type="match status" value="1"/>
</dbReference>
<dbReference type="GO" id="GO:0004181">
    <property type="term" value="F:metallocarboxypeptidase activity"/>
    <property type="evidence" value="ECO:0007669"/>
    <property type="project" value="UniProtKB-UniRule"/>
</dbReference>
<dbReference type="AlphaFoldDB" id="A0A1B1T9T0"/>
<proteinExistence type="inferred from homology"/>
<dbReference type="SUPFAM" id="SSF55486">
    <property type="entry name" value="Metalloproteases ('zincins'), catalytic domain"/>
    <property type="match status" value="1"/>
</dbReference>
<comment type="function">
    <text evidence="1">Broad specificity carboxypetidase that releases amino acids sequentially from the C-terminus, including neutral, aromatic, polar and basic residues.</text>
</comment>
<dbReference type="EC" id="3.4.17.19" evidence="1"/>
<evidence type="ECO:0000256" key="1">
    <source>
        <dbReference type="PIRNR" id="PIRNR006615"/>
    </source>
</evidence>
<accession>A0A1B1T9T0</accession>
<dbReference type="Gene3D" id="1.10.1370.30">
    <property type="match status" value="1"/>
</dbReference>
<keyword evidence="1" id="KW-0378">Hydrolase</keyword>
<dbReference type="PIRSF" id="PIRSF006615">
    <property type="entry name" value="Zn_crbxpep_Taq"/>
    <property type="match status" value="1"/>
</dbReference>
<feature type="binding site" evidence="2">
    <location>
        <position position="266"/>
    </location>
    <ligand>
        <name>Zn(2+)</name>
        <dbReference type="ChEBI" id="CHEBI:29105"/>
        <note>catalytic</note>
    </ligand>
</feature>
<comment type="catalytic activity">
    <reaction evidence="1">
        <text>Release of a C-terminal amino acid with broad specificity, except for -Pro.</text>
        <dbReference type="EC" id="3.4.17.19"/>
    </reaction>
</comment>
<dbReference type="Pfam" id="PF02074">
    <property type="entry name" value="Peptidase_M32"/>
    <property type="match status" value="1"/>
</dbReference>
<dbReference type="PANTHER" id="PTHR34217:SF1">
    <property type="entry name" value="CARBOXYPEPTIDASE 1"/>
    <property type="match status" value="1"/>
</dbReference>
<sequence length="500" mass="57303">MNAYEELLERLKDIDLVNQIGGLLGWDQEVLMPPKAAKLRAEQLSWISRTGHEKLTDSRIGELLEILEKDTNLNEIQRGNVRLARDSYNKATKLPTDFVAEMAMHKSKSQISWTEARAKNDFSIFRNDLAKMVEMSRQKADYLGFQEVRYDALLDLYESGLTVSKVDPLFAGLRENVAPLVKKVIENGKKPEMSWVHENNWSKEGQEKLSQSISESIGFDFEAGRRDASTHPFCGGPNPDDVRWTTRYDESDPFGSLYGSLHETGHGLYEQGRPRNLDFQPAGSANGLGVHESQSRLWENQVGRSKEFCEWALPTWKKYFPEQMKNVSADELWRSVNFVEPSLIRVEADEATYNLHIMIRYEIEKRLIAGEIEVDDLPDVWDDMYEEYLGIRAPNRTLGVLQDIHWSFGAFGYFPTYTLGNLYSAQLLTAARKDLPNHDEDIRTGNFTPLLEWMRRNVHSRGSIITPAELVEEATGRPPSPNDFVEYLKQKVEKLYDLAA</sequence>
<comment type="similarity">
    <text evidence="1">Belongs to the peptidase M32 family.</text>
</comment>
<feature type="binding site" evidence="2">
    <location>
        <position position="262"/>
    </location>
    <ligand>
        <name>Zn(2+)</name>
        <dbReference type="ChEBI" id="CHEBI:29105"/>
        <note>catalytic</note>
    </ligand>
</feature>
<feature type="active site" description="Proton donor/acceptor" evidence="3">
    <location>
        <position position="263"/>
    </location>
</feature>
<comment type="cofactor">
    <cofactor evidence="2">
        <name>Zn(2+)</name>
        <dbReference type="ChEBI" id="CHEBI:29105"/>
    </cofactor>
    <text evidence="2">Binds 1 zinc ion per subunit.</text>
</comment>
<dbReference type="PANTHER" id="PTHR34217">
    <property type="entry name" value="METAL-DEPENDENT CARBOXYPEPTIDASE"/>
    <property type="match status" value="1"/>
</dbReference>
<dbReference type="PRINTS" id="PR00998">
    <property type="entry name" value="CRBOXYPTASET"/>
</dbReference>